<gene>
    <name evidence="2" type="ORF">JCGZ_00696</name>
</gene>
<sequence length="141" mass="16141">MANTIKIDEARKLPKQDRRGNNIGQILTNLTKFAIDSTLDHSLKGVNGPKKLYRIVQERLKNPPTSLSLKNCKKPEDVKLLEDMQIKEEETEGMVKLKKQNDTSAKFVRGKEGLKKEPNEGNRSSDVLEPEKNRIFIRSRL</sequence>
<dbReference type="OrthoDB" id="1577729at2759"/>
<protein>
    <submittedName>
        <fullName evidence="2">Uncharacterized protein</fullName>
    </submittedName>
</protein>
<keyword evidence="3" id="KW-1185">Reference proteome</keyword>
<accession>A0A067L4B1</accession>
<feature type="compositionally biased region" description="Basic and acidic residues" evidence="1">
    <location>
        <begin position="109"/>
        <end position="120"/>
    </location>
</feature>
<organism evidence="2 3">
    <name type="scientific">Jatropha curcas</name>
    <name type="common">Barbados nut</name>
    <dbReference type="NCBI Taxonomy" id="180498"/>
    <lineage>
        <taxon>Eukaryota</taxon>
        <taxon>Viridiplantae</taxon>
        <taxon>Streptophyta</taxon>
        <taxon>Embryophyta</taxon>
        <taxon>Tracheophyta</taxon>
        <taxon>Spermatophyta</taxon>
        <taxon>Magnoliopsida</taxon>
        <taxon>eudicotyledons</taxon>
        <taxon>Gunneridae</taxon>
        <taxon>Pentapetalae</taxon>
        <taxon>rosids</taxon>
        <taxon>fabids</taxon>
        <taxon>Malpighiales</taxon>
        <taxon>Euphorbiaceae</taxon>
        <taxon>Crotonoideae</taxon>
        <taxon>Jatropheae</taxon>
        <taxon>Jatropha</taxon>
    </lineage>
</organism>
<proteinExistence type="predicted"/>
<dbReference type="Proteomes" id="UP000027138">
    <property type="component" value="Unassembled WGS sequence"/>
</dbReference>
<dbReference type="AlphaFoldDB" id="A0A067L4B1"/>
<dbReference type="EMBL" id="KK914353">
    <property type="protein sequence ID" value="KDP38939.1"/>
    <property type="molecule type" value="Genomic_DNA"/>
</dbReference>
<reference evidence="2 3" key="1">
    <citation type="journal article" date="2014" name="PLoS ONE">
        <title>Global Analysis of Gene Expression Profiles in Physic Nut (Jatropha curcas L.) Seedlings Exposed to Salt Stress.</title>
        <authorList>
            <person name="Zhang L."/>
            <person name="Zhang C."/>
            <person name="Wu P."/>
            <person name="Chen Y."/>
            <person name="Li M."/>
            <person name="Jiang H."/>
            <person name="Wu G."/>
        </authorList>
    </citation>
    <scope>NUCLEOTIDE SEQUENCE [LARGE SCALE GENOMIC DNA]</scope>
    <source>
        <strain evidence="3">cv. GZQX0401</strain>
        <tissue evidence="2">Young leaves</tissue>
    </source>
</reference>
<evidence type="ECO:0000256" key="1">
    <source>
        <dbReference type="SAM" id="MobiDB-lite"/>
    </source>
</evidence>
<evidence type="ECO:0000313" key="3">
    <source>
        <dbReference type="Proteomes" id="UP000027138"/>
    </source>
</evidence>
<feature type="region of interest" description="Disordered" evidence="1">
    <location>
        <begin position="101"/>
        <end position="132"/>
    </location>
</feature>
<name>A0A067L4B1_JATCU</name>
<evidence type="ECO:0000313" key="2">
    <source>
        <dbReference type="EMBL" id="KDP38939.1"/>
    </source>
</evidence>